<dbReference type="InterPro" id="IPR033690">
    <property type="entry name" value="Adenylat_kinase_CS"/>
</dbReference>
<organism evidence="10 11">
    <name type="scientific">Acholeplasma oculi</name>
    <dbReference type="NCBI Taxonomy" id="35623"/>
    <lineage>
        <taxon>Bacteria</taxon>
        <taxon>Bacillati</taxon>
        <taxon>Mycoplasmatota</taxon>
        <taxon>Mollicutes</taxon>
        <taxon>Acholeplasmatales</taxon>
        <taxon>Acholeplasmataceae</taxon>
        <taxon>Acholeplasma</taxon>
    </lineage>
</organism>
<feature type="binding site" evidence="6">
    <location>
        <position position="33"/>
    </location>
    <ligand>
        <name>AMP</name>
        <dbReference type="ChEBI" id="CHEBI:456215"/>
    </ligand>
</feature>
<dbReference type="PANTHER" id="PTHR23359">
    <property type="entry name" value="NUCLEOTIDE KINASE"/>
    <property type="match status" value="1"/>
</dbReference>
<dbReference type="InParanoid" id="A0A061AIG9"/>
<dbReference type="InterPro" id="IPR006259">
    <property type="entry name" value="Adenyl_kin_sub"/>
</dbReference>
<evidence type="ECO:0000256" key="3">
    <source>
        <dbReference type="ARBA" id="ARBA00022741"/>
    </source>
</evidence>
<dbReference type="GO" id="GO:0044209">
    <property type="term" value="P:AMP salvage"/>
    <property type="evidence" value="ECO:0007669"/>
    <property type="project" value="UniProtKB-UniRule"/>
</dbReference>
<dbReference type="KEGG" id="aoc:Aocu_13480"/>
<dbReference type="NCBIfam" id="NF001380">
    <property type="entry name" value="PRK00279.1-2"/>
    <property type="match status" value="1"/>
</dbReference>
<dbReference type="NCBIfam" id="TIGR01351">
    <property type="entry name" value="adk"/>
    <property type="match status" value="1"/>
</dbReference>
<dbReference type="PRINTS" id="PR00094">
    <property type="entry name" value="ADENYLTKNASE"/>
</dbReference>
<dbReference type="InterPro" id="IPR000850">
    <property type="entry name" value="Adenylat/UMP-CMP_kin"/>
</dbReference>
<dbReference type="NCBIfam" id="NF001381">
    <property type="entry name" value="PRK00279.1-3"/>
    <property type="match status" value="1"/>
</dbReference>
<dbReference type="PROSITE" id="PS00113">
    <property type="entry name" value="ADENYLATE_KINASE"/>
    <property type="match status" value="1"/>
</dbReference>
<feature type="binding site" evidence="6">
    <location>
        <begin position="59"/>
        <end position="61"/>
    </location>
    <ligand>
        <name>AMP</name>
        <dbReference type="ChEBI" id="CHEBI:456215"/>
    </ligand>
</feature>
<dbReference type="InterPro" id="IPR007862">
    <property type="entry name" value="Adenylate_kinase_lid-dom"/>
</dbReference>
<dbReference type="FunFam" id="3.40.50.300:FF:000106">
    <property type="entry name" value="Adenylate kinase mitochondrial"/>
    <property type="match status" value="1"/>
</dbReference>
<comment type="subunit">
    <text evidence="6 8">Monomer.</text>
</comment>
<dbReference type="Pfam" id="PF05191">
    <property type="entry name" value="ADK_lid"/>
    <property type="match status" value="1"/>
</dbReference>
<keyword evidence="6" id="KW-0862">Zinc</keyword>
<reference evidence="11" key="1">
    <citation type="submission" date="2014-05" db="EMBL/GenBank/DDBJ databases">
        <authorList>
            <person name="Kube M."/>
        </authorList>
    </citation>
    <scope>NUCLEOTIDE SEQUENCE [LARGE SCALE GENOMIC DNA]</scope>
</reference>
<keyword evidence="2 6" id="KW-0545">Nucleotide biosynthesis</keyword>
<keyword evidence="4 6" id="KW-0418">Kinase</keyword>
<evidence type="ECO:0000256" key="7">
    <source>
        <dbReference type="RuleBase" id="RU003330"/>
    </source>
</evidence>
<feature type="region of interest" description="LID" evidence="6">
    <location>
        <begin position="128"/>
        <end position="165"/>
    </location>
</feature>
<feature type="binding site" evidence="6">
    <location>
        <position position="132"/>
    </location>
    <ligand>
        <name>Zn(2+)</name>
        <dbReference type="ChEBI" id="CHEBI:29105"/>
        <note>structural</note>
    </ligand>
</feature>
<dbReference type="GO" id="GO:0005524">
    <property type="term" value="F:ATP binding"/>
    <property type="evidence" value="ECO:0007669"/>
    <property type="project" value="UniProtKB-UniRule"/>
</dbReference>
<dbReference type="EMBL" id="LK028559">
    <property type="protein sequence ID" value="CDR31421.1"/>
    <property type="molecule type" value="Genomic_DNA"/>
</dbReference>
<evidence type="ECO:0000256" key="8">
    <source>
        <dbReference type="RuleBase" id="RU003331"/>
    </source>
</evidence>
<dbReference type="AlphaFoldDB" id="A0A061AIG9"/>
<keyword evidence="6" id="KW-0963">Cytoplasm</keyword>
<dbReference type="PATRIC" id="fig|35623.3.peg.1348"/>
<evidence type="ECO:0000313" key="11">
    <source>
        <dbReference type="Proteomes" id="UP000032434"/>
    </source>
</evidence>
<feature type="binding site" evidence="6">
    <location>
        <begin position="87"/>
        <end position="90"/>
    </location>
    <ligand>
        <name>AMP</name>
        <dbReference type="ChEBI" id="CHEBI:456215"/>
    </ligand>
</feature>
<feature type="binding site" evidence="6">
    <location>
        <position position="162"/>
    </location>
    <ligand>
        <name>AMP</name>
        <dbReference type="ChEBI" id="CHEBI:456215"/>
    </ligand>
</feature>
<feature type="binding site" evidence="6">
    <location>
        <position position="129"/>
    </location>
    <ligand>
        <name>ATP</name>
        <dbReference type="ChEBI" id="CHEBI:30616"/>
    </ligand>
</feature>
<keyword evidence="3 6" id="KW-0547">Nucleotide-binding</keyword>
<feature type="binding site" evidence="6">
    <location>
        <position position="38"/>
    </location>
    <ligand>
        <name>AMP</name>
        <dbReference type="ChEBI" id="CHEBI:456215"/>
    </ligand>
</feature>
<comment type="catalytic activity">
    <reaction evidence="6 8">
        <text>AMP + ATP = 2 ADP</text>
        <dbReference type="Rhea" id="RHEA:12973"/>
        <dbReference type="ChEBI" id="CHEBI:30616"/>
        <dbReference type="ChEBI" id="CHEBI:456215"/>
        <dbReference type="ChEBI" id="CHEBI:456216"/>
        <dbReference type="EC" id="2.7.4.3"/>
    </reaction>
</comment>
<feature type="binding site" evidence="6">
    <location>
        <position position="152"/>
    </location>
    <ligand>
        <name>Zn(2+)</name>
        <dbReference type="ChEBI" id="CHEBI:29105"/>
        <note>structural</note>
    </ligand>
</feature>
<evidence type="ECO:0000256" key="5">
    <source>
        <dbReference type="ARBA" id="ARBA00022840"/>
    </source>
</evidence>
<evidence type="ECO:0000259" key="9">
    <source>
        <dbReference type="Pfam" id="PF05191"/>
    </source>
</evidence>
<feature type="binding site" evidence="6">
    <location>
        <position position="201"/>
    </location>
    <ligand>
        <name>ATP</name>
        <dbReference type="ChEBI" id="CHEBI:30616"/>
    </ligand>
</feature>
<dbReference type="SUPFAM" id="SSF52540">
    <property type="entry name" value="P-loop containing nucleoside triphosphate hydrolases"/>
    <property type="match status" value="1"/>
</dbReference>
<name>A0A061AIG9_9MOLU</name>
<evidence type="ECO:0000256" key="6">
    <source>
        <dbReference type="HAMAP-Rule" id="MF_00235"/>
    </source>
</evidence>
<dbReference type="HOGENOM" id="CLU_032354_1_2_14"/>
<feature type="binding site" evidence="6">
    <location>
        <position position="94"/>
    </location>
    <ligand>
        <name>AMP</name>
        <dbReference type="ChEBI" id="CHEBI:456215"/>
    </ligand>
</feature>
<evidence type="ECO:0000313" key="10">
    <source>
        <dbReference type="EMBL" id="CDR31421.1"/>
    </source>
</evidence>
<comment type="function">
    <text evidence="6">Catalyzes the reversible transfer of the terminal phosphate group between ATP and AMP. Plays an important role in cellular energy homeostasis and in adenine nucleotide metabolism.</text>
</comment>
<evidence type="ECO:0000256" key="4">
    <source>
        <dbReference type="ARBA" id="ARBA00022777"/>
    </source>
</evidence>
<dbReference type="GO" id="GO:0004017">
    <property type="term" value="F:AMP kinase activity"/>
    <property type="evidence" value="ECO:0007669"/>
    <property type="project" value="UniProtKB-UniRule"/>
</dbReference>
<dbReference type="RefSeq" id="WP_045749836.1">
    <property type="nucleotide sequence ID" value="NZ_FUZK01000001.1"/>
</dbReference>
<dbReference type="STRING" id="35623.Aocu_13480"/>
<dbReference type="FunCoup" id="A0A061AIG9">
    <property type="interactions" value="306"/>
</dbReference>
<feature type="domain" description="Adenylate kinase active site lid" evidence="9">
    <location>
        <begin position="129"/>
        <end position="164"/>
    </location>
</feature>
<feature type="binding site" evidence="6">
    <location>
        <begin position="138"/>
        <end position="139"/>
    </location>
    <ligand>
        <name>ATP</name>
        <dbReference type="ChEBI" id="CHEBI:30616"/>
    </ligand>
</feature>
<dbReference type="OrthoDB" id="9805030at2"/>
<keyword evidence="5 6" id="KW-0067">ATP-binding</keyword>
<keyword evidence="11" id="KW-1185">Reference proteome</keyword>
<comment type="pathway">
    <text evidence="6">Purine metabolism; AMP biosynthesis via salvage pathway; AMP from ADP: step 1/1.</text>
</comment>
<dbReference type="HAMAP" id="MF_00235">
    <property type="entry name" value="Adenylate_kinase_Adk"/>
    <property type="match status" value="1"/>
</dbReference>
<evidence type="ECO:0000256" key="2">
    <source>
        <dbReference type="ARBA" id="ARBA00022727"/>
    </source>
</evidence>
<keyword evidence="6" id="KW-0479">Metal-binding</keyword>
<dbReference type="Gene3D" id="3.40.50.300">
    <property type="entry name" value="P-loop containing nucleotide triphosphate hydrolases"/>
    <property type="match status" value="1"/>
</dbReference>
<evidence type="ECO:0000256" key="1">
    <source>
        <dbReference type="ARBA" id="ARBA00022679"/>
    </source>
</evidence>
<feature type="binding site" evidence="6">
    <location>
        <position position="173"/>
    </location>
    <ligand>
        <name>AMP</name>
        <dbReference type="ChEBI" id="CHEBI:456215"/>
    </ligand>
</feature>
<feature type="binding site" evidence="6">
    <location>
        <position position="135"/>
    </location>
    <ligand>
        <name>Zn(2+)</name>
        <dbReference type="ChEBI" id="CHEBI:29105"/>
        <note>structural</note>
    </ligand>
</feature>
<dbReference type="InterPro" id="IPR027417">
    <property type="entry name" value="P-loop_NTPase"/>
</dbReference>
<feature type="binding site" evidence="6">
    <location>
        <begin position="12"/>
        <end position="17"/>
    </location>
    <ligand>
        <name>ATP</name>
        <dbReference type="ChEBI" id="CHEBI:30616"/>
    </ligand>
</feature>
<comment type="similarity">
    <text evidence="6 7">Belongs to the adenylate kinase family.</text>
</comment>
<comment type="subcellular location">
    <subcellularLocation>
        <location evidence="6 8">Cytoplasm</location>
    </subcellularLocation>
</comment>
<dbReference type="UniPathway" id="UPA00588">
    <property type="reaction ID" value="UER00649"/>
</dbReference>
<dbReference type="GO" id="GO:0008270">
    <property type="term" value="F:zinc ion binding"/>
    <property type="evidence" value="ECO:0007669"/>
    <property type="project" value="UniProtKB-UniRule"/>
</dbReference>
<dbReference type="EC" id="2.7.4.3" evidence="6 8"/>
<proteinExistence type="inferred from homology"/>
<gene>
    <name evidence="6 10" type="primary">adk</name>
    <name evidence="10" type="ORF">Aocu_13480</name>
</gene>
<feature type="region of interest" description="NMP" evidence="6">
    <location>
        <begin position="32"/>
        <end position="61"/>
    </location>
</feature>
<dbReference type="GO" id="GO:0005737">
    <property type="term" value="C:cytoplasm"/>
    <property type="evidence" value="ECO:0007669"/>
    <property type="project" value="UniProtKB-SubCell"/>
</dbReference>
<sequence>MKTRMIFVGPPGAGKGSQAKILSEELNIPHISTGDMFRKHLKEQTPLGLMAKNYTDKGLLVPDDVTNEMVKDRLSQEDVKNGFILDGYPRNPYQANYLDELLSKSHLKIDVVLNVTSSDEVIIKRITGRRTCPVCGAIYHIDNFPPKQEGICDNDGEKLIQRKDDLKETIVKRLDVYNKETFPLIHYYKEKGLLVDIDGNRDLKAITMDVLKILEQQ</sequence>
<dbReference type="Proteomes" id="UP000032434">
    <property type="component" value="Chromosome 1"/>
</dbReference>
<feature type="binding site" evidence="6">
    <location>
        <position position="155"/>
    </location>
    <ligand>
        <name>Zn(2+)</name>
        <dbReference type="ChEBI" id="CHEBI:29105"/>
        <note>structural</note>
    </ligand>
</feature>
<dbReference type="CDD" id="cd01428">
    <property type="entry name" value="ADK"/>
    <property type="match status" value="1"/>
</dbReference>
<dbReference type="Pfam" id="PF00406">
    <property type="entry name" value="ADK"/>
    <property type="match status" value="1"/>
</dbReference>
<protein>
    <recommendedName>
        <fullName evidence="6 8">Adenylate kinase</fullName>
        <shortName evidence="6">AK</shortName>
        <ecNumber evidence="6 8">2.7.4.3</ecNumber>
    </recommendedName>
    <alternativeName>
        <fullName evidence="6">ATP-AMP transphosphorylase</fullName>
    </alternativeName>
    <alternativeName>
        <fullName evidence="6">ATP:AMP phosphotransferase</fullName>
    </alternativeName>
    <alternativeName>
        <fullName evidence="6">Adenylate monophosphate kinase</fullName>
    </alternativeName>
</protein>
<keyword evidence="1 6" id="KW-0808">Transferase</keyword>
<comment type="domain">
    <text evidence="6">Consists of three domains, a large central CORE domain and two small peripheral domains, NMPbind and LID, which undergo movements during catalysis. The LID domain closes over the site of phosphoryl transfer upon ATP binding. Assembling and dissambling the active center during each catalytic cycle provides an effective means to prevent ATP hydrolysis. Some bacteria have evolved a zinc-coordinating structure that stabilizes the LID domain.</text>
</comment>
<accession>A0A061AIG9</accession>